<dbReference type="Proteomes" id="UP000053176">
    <property type="component" value="Unassembled WGS sequence"/>
</dbReference>
<dbReference type="GO" id="GO:0012505">
    <property type="term" value="C:endomembrane system"/>
    <property type="evidence" value="ECO:0007669"/>
    <property type="project" value="UniProtKB-SubCell"/>
</dbReference>
<dbReference type="AlphaFoldDB" id="A0A101KS64"/>
<evidence type="ECO:0000313" key="7">
    <source>
        <dbReference type="Proteomes" id="UP000053176"/>
    </source>
</evidence>
<dbReference type="Pfam" id="PF04191">
    <property type="entry name" value="PEMT"/>
    <property type="match status" value="1"/>
</dbReference>
<name>A0A101KS64_RHILI</name>
<evidence type="ECO:0000256" key="2">
    <source>
        <dbReference type="ARBA" id="ARBA00022692"/>
    </source>
</evidence>
<evidence type="ECO:0000256" key="3">
    <source>
        <dbReference type="ARBA" id="ARBA00022989"/>
    </source>
</evidence>
<feature type="transmembrane region" description="Helical" evidence="5">
    <location>
        <begin position="43"/>
        <end position="67"/>
    </location>
</feature>
<sequence length="205" mass="23066">MNTNRFALSRIRIGLSRSLAAVLLGTLALTREGWEVTRPFFEHSLSMTGWICIAVAVAGRLWCGLHIGGRKNNELVVVGPYSICRNPLYFFSFVGGAGVMLVTETLLLPLLFCILFFLYYPRVIAREEETLLNLHGVVFQNYCSRVPRFWPQFSLFVEPDIYLVSAAQVRKTLADSMWFIIAGSAVGFLEGLHNSGFLPTLLHIY</sequence>
<dbReference type="Gene3D" id="1.20.120.1630">
    <property type="match status" value="1"/>
</dbReference>
<organism evidence="6 7">
    <name type="scientific">Rhizobium loti</name>
    <name type="common">Mesorhizobium loti</name>
    <dbReference type="NCBI Taxonomy" id="381"/>
    <lineage>
        <taxon>Bacteria</taxon>
        <taxon>Pseudomonadati</taxon>
        <taxon>Pseudomonadota</taxon>
        <taxon>Alphaproteobacteria</taxon>
        <taxon>Hyphomicrobiales</taxon>
        <taxon>Phyllobacteriaceae</taxon>
        <taxon>Mesorhizobium</taxon>
    </lineage>
</organism>
<reference evidence="6 7" key="1">
    <citation type="submission" date="2015-12" db="EMBL/GenBank/DDBJ databases">
        <title>Draft genome sequence of Mesorhizobium sp. UFLA 01-765, a multitolerant efficient symbiont and plant-growth promoting strain isolated from Zn-mining soil using Leucaena leucocephala as a trap plant.</title>
        <authorList>
            <person name="Rangel W.M."/>
            <person name="Thijs S."/>
            <person name="Longatti S.M."/>
            <person name="Moreira F.M."/>
            <person name="Weyens N."/>
            <person name="Vangronsveld J."/>
            <person name="Van Hamme J.D."/>
            <person name="Bottos E.M."/>
            <person name="Rineau F."/>
        </authorList>
    </citation>
    <scope>NUCLEOTIDE SEQUENCE [LARGE SCALE GENOMIC DNA]</scope>
    <source>
        <strain evidence="6 7">UFLA 01-765</strain>
    </source>
</reference>
<protein>
    <recommendedName>
        <fullName evidence="8">Isoprenylcysteine carboxylmethyltransferase family protein</fullName>
    </recommendedName>
</protein>
<feature type="transmembrane region" description="Helical" evidence="5">
    <location>
        <begin position="88"/>
        <end position="120"/>
    </location>
</feature>
<accession>A0A101KS64</accession>
<keyword evidence="2 5" id="KW-0812">Transmembrane</keyword>
<keyword evidence="3 5" id="KW-1133">Transmembrane helix</keyword>
<comment type="subcellular location">
    <subcellularLocation>
        <location evidence="1">Endomembrane system</location>
        <topology evidence="1">Multi-pass membrane protein</topology>
    </subcellularLocation>
</comment>
<dbReference type="InterPro" id="IPR007318">
    <property type="entry name" value="Phopholipid_MeTrfase"/>
</dbReference>
<dbReference type="PANTHER" id="PTHR12714">
    <property type="entry name" value="PROTEIN-S ISOPRENYLCYSTEINE O-METHYLTRANSFERASE"/>
    <property type="match status" value="1"/>
</dbReference>
<dbReference type="GO" id="GO:0016740">
    <property type="term" value="F:transferase activity"/>
    <property type="evidence" value="ECO:0007669"/>
    <property type="project" value="UniProtKB-ARBA"/>
</dbReference>
<proteinExistence type="predicted"/>
<comment type="caution">
    <text evidence="6">The sequence shown here is derived from an EMBL/GenBank/DDBJ whole genome shotgun (WGS) entry which is preliminary data.</text>
</comment>
<dbReference type="PANTHER" id="PTHR12714:SF9">
    <property type="entry name" value="PROTEIN-S-ISOPRENYLCYSTEINE O-METHYLTRANSFERASE"/>
    <property type="match status" value="1"/>
</dbReference>
<evidence type="ECO:0000256" key="1">
    <source>
        <dbReference type="ARBA" id="ARBA00004127"/>
    </source>
</evidence>
<dbReference type="EMBL" id="LPWA01000111">
    <property type="protein sequence ID" value="KUM25922.1"/>
    <property type="molecule type" value="Genomic_DNA"/>
</dbReference>
<evidence type="ECO:0000256" key="4">
    <source>
        <dbReference type="ARBA" id="ARBA00023136"/>
    </source>
</evidence>
<evidence type="ECO:0000313" key="6">
    <source>
        <dbReference type="EMBL" id="KUM25922.1"/>
    </source>
</evidence>
<gene>
    <name evidence="6" type="ORF">AU467_24065</name>
</gene>
<keyword evidence="4 5" id="KW-0472">Membrane</keyword>
<evidence type="ECO:0008006" key="8">
    <source>
        <dbReference type="Google" id="ProtNLM"/>
    </source>
</evidence>
<dbReference type="OrthoDB" id="7210610at2"/>
<evidence type="ECO:0000256" key="5">
    <source>
        <dbReference type="SAM" id="Phobius"/>
    </source>
</evidence>